<dbReference type="Pfam" id="PF00172">
    <property type="entry name" value="Zn_clus"/>
    <property type="match status" value="1"/>
</dbReference>
<evidence type="ECO:0000259" key="4">
    <source>
        <dbReference type="PROSITE" id="PS50048"/>
    </source>
</evidence>
<dbReference type="SUPFAM" id="SSF57701">
    <property type="entry name" value="Zn2/Cys6 DNA-binding domain"/>
    <property type="match status" value="1"/>
</dbReference>
<dbReference type="PANTHER" id="PTHR31001">
    <property type="entry name" value="UNCHARACTERIZED TRANSCRIPTIONAL REGULATORY PROTEIN"/>
    <property type="match status" value="1"/>
</dbReference>
<dbReference type="InterPro" id="IPR007219">
    <property type="entry name" value="XnlR_reg_dom"/>
</dbReference>
<evidence type="ECO:0000313" key="6">
    <source>
        <dbReference type="Proteomes" id="UP000799750"/>
    </source>
</evidence>
<dbReference type="CDD" id="cd00067">
    <property type="entry name" value="GAL4"/>
    <property type="match status" value="1"/>
</dbReference>
<dbReference type="EMBL" id="MU004194">
    <property type="protein sequence ID" value="KAF2492517.1"/>
    <property type="molecule type" value="Genomic_DNA"/>
</dbReference>
<dbReference type="GO" id="GO:0005634">
    <property type="term" value="C:nucleus"/>
    <property type="evidence" value="ECO:0007669"/>
    <property type="project" value="UniProtKB-SubCell"/>
</dbReference>
<dbReference type="SMART" id="SM00066">
    <property type="entry name" value="GAL4"/>
    <property type="match status" value="1"/>
</dbReference>
<feature type="non-terminal residue" evidence="5">
    <location>
        <position position="1"/>
    </location>
</feature>
<dbReference type="GO" id="GO:0003677">
    <property type="term" value="F:DNA binding"/>
    <property type="evidence" value="ECO:0007669"/>
    <property type="project" value="InterPro"/>
</dbReference>
<dbReference type="Proteomes" id="UP000799750">
    <property type="component" value="Unassembled WGS sequence"/>
</dbReference>
<protein>
    <recommendedName>
        <fullName evidence="4">Zn(2)-C6 fungal-type domain-containing protein</fullName>
    </recommendedName>
</protein>
<reference evidence="5" key="1">
    <citation type="journal article" date="2020" name="Stud. Mycol.">
        <title>101 Dothideomycetes genomes: a test case for predicting lifestyles and emergence of pathogens.</title>
        <authorList>
            <person name="Haridas S."/>
            <person name="Albert R."/>
            <person name="Binder M."/>
            <person name="Bloem J."/>
            <person name="Labutti K."/>
            <person name="Salamov A."/>
            <person name="Andreopoulos B."/>
            <person name="Baker S."/>
            <person name="Barry K."/>
            <person name="Bills G."/>
            <person name="Bluhm B."/>
            <person name="Cannon C."/>
            <person name="Castanera R."/>
            <person name="Culley D."/>
            <person name="Daum C."/>
            <person name="Ezra D."/>
            <person name="Gonzalez J."/>
            <person name="Henrissat B."/>
            <person name="Kuo A."/>
            <person name="Liang C."/>
            <person name="Lipzen A."/>
            <person name="Lutzoni F."/>
            <person name="Magnuson J."/>
            <person name="Mondo S."/>
            <person name="Nolan M."/>
            <person name="Ohm R."/>
            <person name="Pangilinan J."/>
            <person name="Park H.-J."/>
            <person name="Ramirez L."/>
            <person name="Alfaro M."/>
            <person name="Sun H."/>
            <person name="Tritt A."/>
            <person name="Yoshinaga Y."/>
            <person name="Zwiers L.-H."/>
            <person name="Turgeon B."/>
            <person name="Goodwin S."/>
            <person name="Spatafora J."/>
            <person name="Crous P."/>
            <person name="Grigoriev I."/>
        </authorList>
    </citation>
    <scope>NUCLEOTIDE SEQUENCE</scope>
    <source>
        <strain evidence="5">CBS 269.34</strain>
    </source>
</reference>
<evidence type="ECO:0000256" key="1">
    <source>
        <dbReference type="ARBA" id="ARBA00004123"/>
    </source>
</evidence>
<dbReference type="GO" id="GO:0000981">
    <property type="term" value="F:DNA-binding transcription factor activity, RNA polymerase II-specific"/>
    <property type="evidence" value="ECO:0007669"/>
    <property type="project" value="InterPro"/>
</dbReference>
<dbReference type="OrthoDB" id="4934715at2759"/>
<evidence type="ECO:0000313" key="5">
    <source>
        <dbReference type="EMBL" id="KAF2492517.1"/>
    </source>
</evidence>
<dbReference type="CDD" id="cd12148">
    <property type="entry name" value="fungal_TF_MHR"/>
    <property type="match status" value="1"/>
</dbReference>
<dbReference type="GO" id="GO:0006351">
    <property type="term" value="P:DNA-templated transcription"/>
    <property type="evidence" value="ECO:0007669"/>
    <property type="project" value="InterPro"/>
</dbReference>
<keyword evidence="2" id="KW-0479">Metal-binding</keyword>
<keyword evidence="6" id="KW-1185">Reference proteome</keyword>
<sequence>STQPRTKITRNRELRACIECRIRKLKCDRRSPCSACTRRNAGATCVYDRNITGIQEEHDMRLRAEARVEYLEQLVQQLSRSSSGDGDETTVSSGEVEITALPPSEVMYNGSTHWSAMLEDVEELGSGEGGSDLSSAIDDDDGTRLLFGQGKPLPYREILSQFLPPRRDADRLVASYFRSKAIVAPFIHSGQFSRMYHKFWDDPASTSPLWTSILFSVLDISARTLSQSSAGSHSRFAVAAAHCLTAGSYFRARPLAVEALVLYAQRKCITSMDMSSDLAVLFGILIRLAITQGYHRDASKIVGISPFAVEMRRRTWSLAMQLDLFVSFQLGLPSTVQYPTWDTPPPTNLLDSDFDEDTIELPPARPDTEHTELLFYVAKHKLMAVFEKIVRLTQSVGAYTDSEVDAIDAELRVIHTSLPIVFQPRSLAESVADSPSIIVTRLCVEFIYLKCLCVLHRRFVTRGRKESVQTCCTAATDLLRRSLQLRTEFEPGGQLETEKWFMGSITWHDFLLGCMALCLVLCITRQ</sequence>
<evidence type="ECO:0000256" key="2">
    <source>
        <dbReference type="ARBA" id="ARBA00022723"/>
    </source>
</evidence>
<dbReference type="InterPro" id="IPR001138">
    <property type="entry name" value="Zn2Cys6_DnaBD"/>
</dbReference>
<accession>A0A6A6QNN7</accession>
<dbReference type="GO" id="GO:0008270">
    <property type="term" value="F:zinc ion binding"/>
    <property type="evidence" value="ECO:0007669"/>
    <property type="project" value="InterPro"/>
</dbReference>
<dbReference type="PROSITE" id="PS50048">
    <property type="entry name" value="ZN2_CY6_FUNGAL_2"/>
    <property type="match status" value="1"/>
</dbReference>
<dbReference type="PANTHER" id="PTHR31001:SF49">
    <property type="entry name" value="ZN(II)2CYS6 TRANSCRIPTION FACTOR (EUROFUNG)"/>
    <property type="match status" value="1"/>
</dbReference>
<gene>
    <name evidence="5" type="ORF">BU16DRAFT_427943</name>
</gene>
<dbReference type="Pfam" id="PF04082">
    <property type="entry name" value="Fungal_trans"/>
    <property type="match status" value="1"/>
</dbReference>
<dbReference type="PROSITE" id="PS00463">
    <property type="entry name" value="ZN2_CY6_FUNGAL_1"/>
    <property type="match status" value="1"/>
</dbReference>
<keyword evidence="3" id="KW-0539">Nucleus</keyword>
<dbReference type="InterPro" id="IPR036864">
    <property type="entry name" value="Zn2-C6_fun-type_DNA-bd_sf"/>
</dbReference>
<proteinExistence type="predicted"/>
<dbReference type="SMART" id="SM00906">
    <property type="entry name" value="Fungal_trans"/>
    <property type="match status" value="1"/>
</dbReference>
<feature type="non-terminal residue" evidence="5">
    <location>
        <position position="526"/>
    </location>
</feature>
<dbReference type="AlphaFoldDB" id="A0A6A6QNN7"/>
<dbReference type="InterPro" id="IPR050613">
    <property type="entry name" value="Sec_Metabolite_Reg"/>
</dbReference>
<evidence type="ECO:0000256" key="3">
    <source>
        <dbReference type="ARBA" id="ARBA00023242"/>
    </source>
</evidence>
<organism evidence="5 6">
    <name type="scientific">Lophium mytilinum</name>
    <dbReference type="NCBI Taxonomy" id="390894"/>
    <lineage>
        <taxon>Eukaryota</taxon>
        <taxon>Fungi</taxon>
        <taxon>Dikarya</taxon>
        <taxon>Ascomycota</taxon>
        <taxon>Pezizomycotina</taxon>
        <taxon>Dothideomycetes</taxon>
        <taxon>Pleosporomycetidae</taxon>
        <taxon>Mytilinidiales</taxon>
        <taxon>Mytilinidiaceae</taxon>
        <taxon>Lophium</taxon>
    </lineage>
</organism>
<comment type="subcellular location">
    <subcellularLocation>
        <location evidence="1">Nucleus</location>
    </subcellularLocation>
</comment>
<feature type="domain" description="Zn(2)-C6 fungal-type" evidence="4">
    <location>
        <begin position="16"/>
        <end position="47"/>
    </location>
</feature>
<name>A0A6A6QNN7_9PEZI</name>
<dbReference type="Gene3D" id="4.10.240.10">
    <property type="entry name" value="Zn(2)-C6 fungal-type DNA-binding domain"/>
    <property type="match status" value="1"/>
</dbReference>